<feature type="region of interest" description="Disordered" evidence="1">
    <location>
        <begin position="1"/>
        <end position="37"/>
    </location>
</feature>
<dbReference type="Proteomes" id="UP000474159">
    <property type="component" value="Unassembled WGS sequence"/>
</dbReference>
<name>A0A6L3TBS9_9HYPH</name>
<feature type="compositionally biased region" description="Polar residues" evidence="1">
    <location>
        <begin position="24"/>
        <end position="35"/>
    </location>
</feature>
<dbReference type="RefSeq" id="WP_150997345.1">
    <property type="nucleotide sequence ID" value="NZ_BPQY01000282.1"/>
</dbReference>
<sequence length="112" mass="11850">MTSTDQPFEKLNVGRSDAAPGITKSRSGTTSNANPMVSPLREMCVGEFVERSNIGQVSVASFTISGDFGGAVLLTRMKKPGSLKERTGLFSDHRDDGTAPTGQRRADSASVD</sequence>
<protein>
    <submittedName>
        <fullName evidence="2">Uncharacterized protein</fullName>
    </submittedName>
</protein>
<evidence type="ECO:0000256" key="1">
    <source>
        <dbReference type="SAM" id="MobiDB-lite"/>
    </source>
</evidence>
<gene>
    <name evidence="2" type="ORF">F6X53_03715</name>
</gene>
<dbReference type="AlphaFoldDB" id="A0A6L3TBS9"/>
<proteinExistence type="predicted"/>
<feature type="region of interest" description="Disordered" evidence="1">
    <location>
        <begin position="82"/>
        <end position="112"/>
    </location>
</feature>
<organism evidence="2 3">
    <name type="scientific">Methylobacterium soli</name>
    <dbReference type="NCBI Taxonomy" id="553447"/>
    <lineage>
        <taxon>Bacteria</taxon>
        <taxon>Pseudomonadati</taxon>
        <taxon>Pseudomonadota</taxon>
        <taxon>Alphaproteobacteria</taxon>
        <taxon>Hyphomicrobiales</taxon>
        <taxon>Methylobacteriaceae</taxon>
        <taxon>Methylobacterium</taxon>
    </lineage>
</organism>
<evidence type="ECO:0000313" key="2">
    <source>
        <dbReference type="EMBL" id="KAB1081424.1"/>
    </source>
</evidence>
<comment type="caution">
    <text evidence="2">The sequence shown here is derived from an EMBL/GenBank/DDBJ whole genome shotgun (WGS) entry which is preliminary data.</text>
</comment>
<keyword evidence="3" id="KW-1185">Reference proteome</keyword>
<reference evidence="2 3" key="1">
    <citation type="submission" date="2019-09" db="EMBL/GenBank/DDBJ databases">
        <title>YIM 48816 draft genome.</title>
        <authorList>
            <person name="Jiang L."/>
        </authorList>
    </citation>
    <scope>NUCLEOTIDE SEQUENCE [LARGE SCALE GENOMIC DNA]</scope>
    <source>
        <strain evidence="2 3">YIM 48816</strain>
    </source>
</reference>
<accession>A0A6L3TBS9</accession>
<evidence type="ECO:0000313" key="3">
    <source>
        <dbReference type="Proteomes" id="UP000474159"/>
    </source>
</evidence>
<feature type="compositionally biased region" description="Basic and acidic residues" evidence="1">
    <location>
        <begin position="82"/>
        <end position="97"/>
    </location>
</feature>
<dbReference type="EMBL" id="VZZK01000002">
    <property type="protein sequence ID" value="KAB1081424.1"/>
    <property type="molecule type" value="Genomic_DNA"/>
</dbReference>